<dbReference type="InterPro" id="IPR004358">
    <property type="entry name" value="Sig_transdc_His_kin-like_C"/>
</dbReference>
<name>A0A1Y2K8T3_9PROT</name>
<keyword evidence="4 12" id="KW-0597">Phosphoprotein</keyword>
<comment type="caution">
    <text evidence="20">The sequence shown here is derived from an EMBL/GenBank/DDBJ whole genome shotgun (WGS) entry which is preliminary data.</text>
</comment>
<dbReference type="Gene3D" id="3.40.50.2300">
    <property type="match status" value="1"/>
</dbReference>
<evidence type="ECO:0000259" key="18">
    <source>
        <dbReference type="PROSITE" id="PS50113"/>
    </source>
</evidence>
<dbReference type="FunFam" id="3.30.565.10:FF:000010">
    <property type="entry name" value="Sensor histidine kinase RcsC"/>
    <property type="match status" value="1"/>
</dbReference>
<dbReference type="PROSITE" id="PS50109">
    <property type="entry name" value="HIS_KIN"/>
    <property type="match status" value="1"/>
</dbReference>
<dbReference type="InterPro" id="IPR003661">
    <property type="entry name" value="HisK_dim/P_dom"/>
</dbReference>
<dbReference type="SMART" id="SM00387">
    <property type="entry name" value="HATPase_c"/>
    <property type="match status" value="1"/>
</dbReference>
<evidence type="ECO:0000256" key="8">
    <source>
        <dbReference type="ARBA" id="ARBA00022840"/>
    </source>
</evidence>
<dbReference type="EC" id="2.7.13.3" evidence="3"/>
<reference evidence="20 21" key="1">
    <citation type="journal article" date="2016" name="BMC Genomics">
        <title>Combined genomic and structural analyses of a cultured magnetotactic bacterium reveals its niche adaptation to a dynamic environment.</title>
        <authorList>
            <person name="Araujo A.C."/>
            <person name="Morillo V."/>
            <person name="Cypriano J."/>
            <person name="Teixeira L.C."/>
            <person name="Leao P."/>
            <person name="Lyra S."/>
            <person name="Almeida L.G."/>
            <person name="Bazylinski D.A."/>
            <person name="Vasconcellos A.T."/>
            <person name="Abreu F."/>
            <person name="Lins U."/>
        </authorList>
    </citation>
    <scope>NUCLEOTIDE SEQUENCE [LARGE SCALE GENOMIC DNA]</scope>
    <source>
        <strain evidence="20 21">IT-1</strain>
    </source>
</reference>
<dbReference type="InterPro" id="IPR036890">
    <property type="entry name" value="HATPase_C_sf"/>
</dbReference>
<dbReference type="InterPro" id="IPR036097">
    <property type="entry name" value="HisK_dim/P_sf"/>
</dbReference>
<dbReference type="SUPFAM" id="SSF158472">
    <property type="entry name" value="HAMP domain-like"/>
    <property type="match status" value="1"/>
</dbReference>
<feature type="domain" description="PAS" evidence="17">
    <location>
        <begin position="206"/>
        <end position="250"/>
    </location>
</feature>
<dbReference type="InterPro" id="IPR035965">
    <property type="entry name" value="PAS-like_dom_sf"/>
</dbReference>
<keyword evidence="14" id="KW-0812">Transmembrane</keyword>
<dbReference type="CDD" id="cd17546">
    <property type="entry name" value="REC_hyHK_CKI1_RcsC-like"/>
    <property type="match status" value="1"/>
</dbReference>
<dbReference type="SMART" id="SM00388">
    <property type="entry name" value="HisKA"/>
    <property type="match status" value="1"/>
</dbReference>
<dbReference type="GO" id="GO:0016020">
    <property type="term" value="C:membrane"/>
    <property type="evidence" value="ECO:0007669"/>
    <property type="project" value="UniProtKB-SubCell"/>
</dbReference>
<feature type="domain" description="Response regulatory" evidence="16">
    <location>
        <begin position="604"/>
        <end position="723"/>
    </location>
</feature>
<dbReference type="InterPro" id="IPR005467">
    <property type="entry name" value="His_kinase_dom"/>
</dbReference>
<dbReference type="CDD" id="cd16922">
    <property type="entry name" value="HATPase_EvgS-ArcB-TorS-like"/>
    <property type="match status" value="1"/>
</dbReference>
<evidence type="ECO:0000259" key="16">
    <source>
        <dbReference type="PROSITE" id="PS50110"/>
    </source>
</evidence>
<evidence type="ECO:0000256" key="12">
    <source>
        <dbReference type="PROSITE-ProRule" id="PRU00169"/>
    </source>
</evidence>
<dbReference type="CDD" id="cd00082">
    <property type="entry name" value="HisKA"/>
    <property type="match status" value="1"/>
</dbReference>
<dbReference type="InterPro" id="IPR000014">
    <property type="entry name" value="PAS"/>
</dbReference>
<dbReference type="SMART" id="SM00086">
    <property type="entry name" value="PAC"/>
    <property type="match status" value="1"/>
</dbReference>
<dbReference type="PROSITE" id="PS50885">
    <property type="entry name" value="HAMP"/>
    <property type="match status" value="1"/>
</dbReference>
<dbReference type="SUPFAM" id="SSF52172">
    <property type="entry name" value="CheY-like"/>
    <property type="match status" value="1"/>
</dbReference>
<keyword evidence="5" id="KW-0808">Transferase</keyword>
<dbReference type="InterPro" id="IPR001789">
    <property type="entry name" value="Sig_transdc_resp-reg_receiver"/>
</dbReference>
<dbReference type="InterPro" id="IPR003660">
    <property type="entry name" value="HAMP_dom"/>
</dbReference>
<evidence type="ECO:0000256" key="10">
    <source>
        <dbReference type="ARBA" id="ARBA00064003"/>
    </source>
</evidence>
<proteinExistence type="predicted"/>
<dbReference type="Gene3D" id="3.30.565.10">
    <property type="entry name" value="Histidine kinase-like ATPase, C-terminal domain"/>
    <property type="match status" value="1"/>
</dbReference>
<evidence type="ECO:0000259" key="17">
    <source>
        <dbReference type="PROSITE" id="PS50112"/>
    </source>
</evidence>
<evidence type="ECO:0000256" key="11">
    <source>
        <dbReference type="ARBA" id="ARBA00068150"/>
    </source>
</evidence>
<dbReference type="SMART" id="SM00304">
    <property type="entry name" value="HAMP"/>
    <property type="match status" value="1"/>
</dbReference>
<evidence type="ECO:0000313" key="20">
    <source>
        <dbReference type="EMBL" id="OSM06907.1"/>
    </source>
</evidence>
<evidence type="ECO:0000256" key="7">
    <source>
        <dbReference type="ARBA" id="ARBA00022777"/>
    </source>
</evidence>
<dbReference type="PANTHER" id="PTHR45339:SF1">
    <property type="entry name" value="HYBRID SIGNAL TRANSDUCTION HISTIDINE KINASE J"/>
    <property type="match status" value="1"/>
</dbReference>
<dbReference type="SUPFAM" id="SSF55785">
    <property type="entry name" value="PYP-like sensor domain (PAS domain)"/>
    <property type="match status" value="1"/>
</dbReference>
<protein>
    <recommendedName>
        <fullName evidence="11">Sensory/regulatory protein RpfC</fullName>
        <ecNumber evidence="3">2.7.13.3</ecNumber>
    </recommendedName>
</protein>
<dbReference type="Pfam" id="PF02518">
    <property type="entry name" value="HATPase_c"/>
    <property type="match status" value="1"/>
</dbReference>
<feature type="domain" description="PAC" evidence="18">
    <location>
        <begin position="277"/>
        <end position="331"/>
    </location>
</feature>
<dbReference type="CDD" id="cd06225">
    <property type="entry name" value="HAMP"/>
    <property type="match status" value="1"/>
</dbReference>
<evidence type="ECO:0000256" key="4">
    <source>
        <dbReference type="ARBA" id="ARBA00022553"/>
    </source>
</evidence>
<dbReference type="Gene3D" id="6.10.340.10">
    <property type="match status" value="1"/>
</dbReference>
<feature type="domain" description="Histidine kinase" evidence="15">
    <location>
        <begin position="349"/>
        <end position="575"/>
    </location>
</feature>
<keyword evidence="6" id="KW-0547">Nucleotide-binding</keyword>
<dbReference type="SUPFAM" id="SSF47384">
    <property type="entry name" value="Homodimeric domain of signal transducing histidine kinase"/>
    <property type="match status" value="1"/>
</dbReference>
<comment type="subcellular location">
    <subcellularLocation>
        <location evidence="2">Membrane</location>
    </subcellularLocation>
</comment>
<feature type="coiled-coil region" evidence="13">
    <location>
        <begin position="315"/>
        <end position="342"/>
    </location>
</feature>
<organism evidence="20 21">
    <name type="scientific">Magnetofaba australis IT-1</name>
    <dbReference type="NCBI Taxonomy" id="1434232"/>
    <lineage>
        <taxon>Bacteria</taxon>
        <taxon>Pseudomonadati</taxon>
        <taxon>Pseudomonadota</taxon>
        <taxon>Magnetococcia</taxon>
        <taxon>Magnetococcales</taxon>
        <taxon>Magnetococcaceae</taxon>
        <taxon>Magnetofaba</taxon>
    </lineage>
</organism>
<dbReference type="Pfam" id="PF00672">
    <property type="entry name" value="HAMP"/>
    <property type="match status" value="1"/>
</dbReference>
<evidence type="ECO:0000259" key="19">
    <source>
        <dbReference type="PROSITE" id="PS50885"/>
    </source>
</evidence>
<accession>A0A1Y2K8T3</accession>
<keyword evidence="13" id="KW-0175">Coiled coil</keyword>
<dbReference type="NCBIfam" id="TIGR00229">
    <property type="entry name" value="sensory_box"/>
    <property type="match status" value="1"/>
</dbReference>
<dbReference type="InterPro" id="IPR001610">
    <property type="entry name" value="PAC"/>
</dbReference>
<dbReference type="PROSITE" id="PS50113">
    <property type="entry name" value="PAC"/>
    <property type="match status" value="1"/>
</dbReference>
<evidence type="ECO:0000256" key="13">
    <source>
        <dbReference type="SAM" id="Coils"/>
    </source>
</evidence>
<dbReference type="SUPFAM" id="SSF55874">
    <property type="entry name" value="ATPase domain of HSP90 chaperone/DNA topoisomerase II/histidine kinase"/>
    <property type="match status" value="1"/>
</dbReference>
<dbReference type="PANTHER" id="PTHR45339">
    <property type="entry name" value="HYBRID SIGNAL TRANSDUCTION HISTIDINE KINASE J"/>
    <property type="match status" value="1"/>
</dbReference>
<evidence type="ECO:0000256" key="1">
    <source>
        <dbReference type="ARBA" id="ARBA00000085"/>
    </source>
</evidence>
<dbReference type="SMART" id="SM00448">
    <property type="entry name" value="REC"/>
    <property type="match status" value="1"/>
</dbReference>
<dbReference type="Gene3D" id="3.30.450.20">
    <property type="entry name" value="PAS domain"/>
    <property type="match status" value="1"/>
</dbReference>
<comment type="catalytic activity">
    <reaction evidence="1">
        <text>ATP + protein L-histidine = ADP + protein N-phospho-L-histidine.</text>
        <dbReference type="EC" id="2.7.13.3"/>
    </reaction>
</comment>
<dbReference type="InterPro" id="IPR011006">
    <property type="entry name" value="CheY-like_superfamily"/>
</dbReference>
<dbReference type="Gene3D" id="1.10.287.130">
    <property type="match status" value="1"/>
</dbReference>
<dbReference type="SMART" id="SM00091">
    <property type="entry name" value="PAS"/>
    <property type="match status" value="1"/>
</dbReference>
<dbReference type="GO" id="GO:0005524">
    <property type="term" value="F:ATP binding"/>
    <property type="evidence" value="ECO:0007669"/>
    <property type="project" value="UniProtKB-KW"/>
</dbReference>
<keyword evidence="14" id="KW-1133">Transmembrane helix</keyword>
<evidence type="ECO:0000256" key="2">
    <source>
        <dbReference type="ARBA" id="ARBA00004370"/>
    </source>
</evidence>
<evidence type="ECO:0000313" key="21">
    <source>
        <dbReference type="Proteomes" id="UP000194003"/>
    </source>
</evidence>
<comment type="subunit">
    <text evidence="10">At low DSF concentrations, interacts with RpfF.</text>
</comment>
<evidence type="ECO:0000259" key="15">
    <source>
        <dbReference type="PROSITE" id="PS50109"/>
    </source>
</evidence>
<keyword evidence="8" id="KW-0067">ATP-binding</keyword>
<dbReference type="STRING" id="1434232.MAIT1_00211"/>
<evidence type="ECO:0000256" key="6">
    <source>
        <dbReference type="ARBA" id="ARBA00022741"/>
    </source>
</evidence>
<keyword evidence="14" id="KW-0472">Membrane</keyword>
<dbReference type="GO" id="GO:0000155">
    <property type="term" value="F:phosphorelay sensor kinase activity"/>
    <property type="evidence" value="ECO:0007669"/>
    <property type="project" value="InterPro"/>
</dbReference>
<dbReference type="FunFam" id="1.10.287.130:FF:000002">
    <property type="entry name" value="Two-component osmosensing histidine kinase"/>
    <property type="match status" value="1"/>
</dbReference>
<evidence type="ECO:0000256" key="9">
    <source>
        <dbReference type="ARBA" id="ARBA00023012"/>
    </source>
</evidence>
<dbReference type="Pfam" id="PF00512">
    <property type="entry name" value="HisKA"/>
    <property type="match status" value="1"/>
</dbReference>
<dbReference type="Pfam" id="PF00072">
    <property type="entry name" value="Response_reg"/>
    <property type="match status" value="1"/>
</dbReference>
<dbReference type="Proteomes" id="UP000194003">
    <property type="component" value="Unassembled WGS sequence"/>
</dbReference>
<keyword evidence="21" id="KW-1185">Reference proteome</keyword>
<feature type="domain" description="HAMP" evidence="19">
    <location>
        <begin position="153"/>
        <end position="205"/>
    </location>
</feature>
<dbReference type="PROSITE" id="PS50112">
    <property type="entry name" value="PAS"/>
    <property type="match status" value="1"/>
</dbReference>
<keyword evidence="9" id="KW-0902">Two-component regulatory system</keyword>
<keyword evidence="7 20" id="KW-0418">Kinase</keyword>
<feature type="transmembrane region" description="Helical" evidence="14">
    <location>
        <begin position="128"/>
        <end position="151"/>
    </location>
</feature>
<dbReference type="InterPro" id="IPR003594">
    <property type="entry name" value="HATPase_dom"/>
</dbReference>
<dbReference type="CDD" id="cd00130">
    <property type="entry name" value="PAS"/>
    <property type="match status" value="1"/>
</dbReference>
<dbReference type="EMBL" id="LVJN01000015">
    <property type="protein sequence ID" value="OSM06907.1"/>
    <property type="molecule type" value="Genomic_DNA"/>
</dbReference>
<dbReference type="InterPro" id="IPR000700">
    <property type="entry name" value="PAS-assoc_C"/>
</dbReference>
<evidence type="ECO:0000256" key="3">
    <source>
        <dbReference type="ARBA" id="ARBA00012438"/>
    </source>
</evidence>
<feature type="modified residue" description="4-aspartylphosphate" evidence="12">
    <location>
        <position position="653"/>
    </location>
</feature>
<dbReference type="PRINTS" id="PR00344">
    <property type="entry name" value="BCTRLSENSOR"/>
</dbReference>
<gene>
    <name evidence="20" type="ORF">MAIT1_00211</name>
</gene>
<dbReference type="AlphaFoldDB" id="A0A1Y2K8T3"/>
<sequence>MEQQLREHGLMLGRYVATISPDAILGFDMVGLENLVQELGRQPDMALAAITDAHGRPLSTFAGLKHKRGAASQADDSSAHYSTDLLRHDLAGDNLLRLSFPILYDDELLGHVILVLSRADIQQRVEELIWRQFVIGLMALVLISAALFFGFRLQVLGPLGHFMAAAQRVARGDYSAPVEKRSGDELGRLADTLNRMMRAILEKETQLEKITRAVEQSSASVVITDAHGAIEYVNPKFSQVTGYDADEAIGLNPRILKSGHMDPSVYEEMWRALKAGQTWRGEIENRAKDGRLFWESASISPIFSEEGEITHYIAVKDDITQRLALERELRQAKERAEASSLAKSEFLALMSHEIRTPMNAILGMAELLNESPLNDEQRELLTVQTRAANNLLELINEILDLSRIEAGRMELVHEPFRLDELVEGIVSLFRQKALEKSLALSGQVEPSAPPVLVGDASRLRQVLINLVGNAIKFTKEGGVWLDVSVQQEFDEERKAGPVTVSFRVADSGPGIPKGVQGRIFQPFTQASAYVTREHGGTGLGLSICQRLVDLFDGRIWVESEPGKGSTFQFTARLTLPDPADLSRPAPERVWDEGAEAPMLDRPLRILLAEDMPDNALLVRSYLKHTPYQVDVAIDGVEALELFNAGQYHLVLMDMQMPVMDGYSAVREIRLREYKMKTPRTPILALTAHALRDEAERSLAVGCDDHLTKPIRKQTLMAAIAQYAVAVEESPAASADPEQADA</sequence>
<dbReference type="PROSITE" id="PS50110">
    <property type="entry name" value="RESPONSE_REGULATORY"/>
    <property type="match status" value="1"/>
</dbReference>
<evidence type="ECO:0000256" key="5">
    <source>
        <dbReference type="ARBA" id="ARBA00022679"/>
    </source>
</evidence>
<dbReference type="Pfam" id="PF13426">
    <property type="entry name" value="PAS_9"/>
    <property type="match status" value="1"/>
</dbReference>
<evidence type="ECO:0000256" key="14">
    <source>
        <dbReference type="SAM" id="Phobius"/>
    </source>
</evidence>